<comment type="cofactor">
    <cofactor evidence="8">
        <name>tungstopterin</name>
        <dbReference type="ChEBI" id="CHEBI:30402"/>
    </cofactor>
</comment>
<dbReference type="PANTHER" id="PTHR30038">
    <property type="entry name" value="ALDEHYDE FERREDOXIN OXIDOREDUCTASE"/>
    <property type="match status" value="1"/>
</dbReference>
<keyword evidence="5" id="KW-0560">Oxidoreductase</keyword>
<dbReference type="SUPFAM" id="SSF56228">
    <property type="entry name" value="Aldehyde ferredoxin oxidoreductase, N-terminal domain"/>
    <property type="match status" value="1"/>
</dbReference>
<comment type="similarity">
    <text evidence="2">Belongs to the AOR/FOR family.</text>
</comment>
<evidence type="ECO:0000256" key="1">
    <source>
        <dbReference type="ARBA" id="ARBA00001966"/>
    </source>
</evidence>
<feature type="domain" description="Aldehyde ferredoxin oxidoreductase N-terminal" evidence="9">
    <location>
        <begin position="1"/>
        <end position="207"/>
    </location>
</feature>
<evidence type="ECO:0000256" key="7">
    <source>
        <dbReference type="ARBA" id="ARBA00023014"/>
    </source>
</evidence>
<dbReference type="AlphaFoldDB" id="A0A1Q8QX47"/>
<organism evidence="10 11">
    <name type="scientific">Desulfosporosinus metallidurans</name>
    <dbReference type="NCBI Taxonomy" id="1888891"/>
    <lineage>
        <taxon>Bacteria</taxon>
        <taxon>Bacillati</taxon>
        <taxon>Bacillota</taxon>
        <taxon>Clostridia</taxon>
        <taxon>Eubacteriales</taxon>
        <taxon>Desulfitobacteriaceae</taxon>
        <taxon>Desulfosporosinus</taxon>
    </lineage>
</organism>
<evidence type="ECO:0000256" key="5">
    <source>
        <dbReference type="ARBA" id="ARBA00023002"/>
    </source>
</evidence>
<evidence type="ECO:0000256" key="4">
    <source>
        <dbReference type="ARBA" id="ARBA00022723"/>
    </source>
</evidence>
<comment type="caution">
    <text evidence="10">The sequence shown here is derived from an EMBL/GenBank/DDBJ whole genome shotgun (WGS) entry which is preliminary data.</text>
</comment>
<dbReference type="InterPro" id="IPR036503">
    <property type="entry name" value="Ald_Fedxn_OxRdtase_N_sf"/>
</dbReference>
<dbReference type="SMART" id="SM00790">
    <property type="entry name" value="AFOR_N"/>
    <property type="match status" value="1"/>
</dbReference>
<evidence type="ECO:0000256" key="3">
    <source>
        <dbReference type="ARBA" id="ARBA00022485"/>
    </source>
</evidence>
<evidence type="ECO:0000256" key="2">
    <source>
        <dbReference type="ARBA" id="ARBA00011032"/>
    </source>
</evidence>
<dbReference type="GO" id="GO:0046872">
    <property type="term" value="F:metal ion binding"/>
    <property type="evidence" value="ECO:0007669"/>
    <property type="project" value="UniProtKB-KW"/>
</dbReference>
<dbReference type="InterPro" id="IPR036021">
    <property type="entry name" value="Tungsten_al_ferr_oxy-like_C"/>
</dbReference>
<gene>
    <name evidence="10" type="ORF">DSOL_2160</name>
</gene>
<dbReference type="Pfam" id="PF02730">
    <property type="entry name" value="AFOR_N"/>
    <property type="match status" value="1"/>
</dbReference>
<dbReference type="SUPFAM" id="SSF48310">
    <property type="entry name" value="Aldehyde ferredoxin oxidoreductase, C-terminal domains"/>
    <property type="match status" value="1"/>
</dbReference>
<dbReference type="Gene3D" id="1.10.569.10">
    <property type="entry name" value="Aldehyde Ferredoxin Oxidoreductase Protein, subunit A, domain 2"/>
    <property type="match status" value="1"/>
</dbReference>
<dbReference type="Gene3D" id="3.60.9.10">
    <property type="entry name" value="Aldehyde ferredoxin oxidoreductase, N-terminal domain"/>
    <property type="match status" value="1"/>
</dbReference>
<comment type="cofactor">
    <cofactor evidence="1">
        <name>[4Fe-4S] cluster</name>
        <dbReference type="ChEBI" id="CHEBI:49883"/>
    </cofactor>
</comment>
<dbReference type="InterPro" id="IPR013985">
    <property type="entry name" value="Ald_Fedxn_OxRdtase_dom3"/>
</dbReference>
<dbReference type="Gene3D" id="1.10.599.10">
    <property type="entry name" value="Aldehyde Ferredoxin Oxidoreductase Protein, subunit A, domain 3"/>
    <property type="match status" value="1"/>
</dbReference>
<evidence type="ECO:0000256" key="8">
    <source>
        <dbReference type="ARBA" id="ARBA00049934"/>
    </source>
</evidence>
<dbReference type="InterPro" id="IPR013983">
    <property type="entry name" value="Ald_Fedxn_OxRdtase_N"/>
</dbReference>
<dbReference type="Proteomes" id="UP000186102">
    <property type="component" value="Unassembled WGS sequence"/>
</dbReference>
<dbReference type="InterPro" id="IPR051919">
    <property type="entry name" value="W-dependent_AOR"/>
</dbReference>
<dbReference type="Pfam" id="PF01314">
    <property type="entry name" value="AFOR_C"/>
    <property type="match status" value="1"/>
</dbReference>
<accession>A0A1Q8QX47</accession>
<evidence type="ECO:0000256" key="6">
    <source>
        <dbReference type="ARBA" id="ARBA00023004"/>
    </source>
</evidence>
<evidence type="ECO:0000313" key="10">
    <source>
        <dbReference type="EMBL" id="OLN31865.1"/>
    </source>
</evidence>
<dbReference type="EMBL" id="MLBF01000013">
    <property type="protein sequence ID" value="OLN31865.1"/>
    <property type="molecule type" value="Genomic_DNA"/>
</dbReference>
<reference evidence="10 11" key="1">
    <citation type="submission" date="2016-09" db="EMBL/GenBank/DDBJ databases">
        <title>Complete genome of Desulfosporosinus sp. OL.</title>
        <authorList>
            <person name="Mardanov A."/>
            <person name="Beletsky A."/>
            <person name="Panova A."/>
            <person name="Karnachuk O."/>
            <person name="Ravin N."/>
        </authorList>
    </citation>
    <scope>NUCLEOTIDE SEQUENCE [LARGE SCALE GENOMIC DNA]</scope>
    <source>
        <strain evidence="10 11">OL</strain>
    </source>
</reference>
<keyword evidence="4" id="KW-0479">Metal-binding</keyword>
<dbReference type="GO" id="GO:0016625">
    <property type="term" value="F:oxidoreductase activity, acting on the aldehyde or oxo group of donors, iron-sulfur protein as acceptor"/>
    <property type="evidence" value="ECO:0007669"/>
    <property type="project" value="InterPro"/>
</dbReference>
<dbReference type="GO" id="GO:0051539">
    <property type="term" value="F:4 iron, 4 sulfur cluster binding"/>
    <property type="evidence" value="ECO:0007669"/>
    <property type="project" value="UniProtKB-KW"/>
</dbReference>
<protein>
    <submittedName>
        <fullName evidence="10">Tungsten-containing aldehyde:ferredoxin oxidoreductase</fullName>
    </submittedName>
</protein>
<dbReference type="PANTHER" id="PTHR30038:SF0">
    <property type="entry name" value="TUNGSTEN-CONTAINING ALDEHYDE FERREDOXIN OXIDOREDUCTASE"/>
    <property type="match status" value="1"/>
</dbReference>
<dbReference type="InterPro" id="IPR001203">
    <property type="entry name" value="OxRdtase_Ald_Fedxn_C"/>
</dbReference>
<evidence type="ECO:0000313" key="11">
    <source>
        <dbReference type="Proteomes" id="UP000186102"/>
    </source>
</evidence>
<keyword evidence="3" id="KW-0004">4Fe-4S</keyword>
<proteinExistence type="inferred from homology"/>
<dbReference type="InterPro" id="IPR013984">
    <property type="entry name" value="Ald_Fedxn_OxRdtase_dom2"/>
</dbReference>
<keyword evidence="7" id="KW-0411">Iron-sulfur</keyword>
<sequence>MWSKLIIDMKTLTLSKEPLDEEYQELGGKALIAQYLIKNVPPQCDPLNSENQLIFCTTVFAGTKLTTAHRLSVGGKSPLTGGIKESNAGGYAASLLAEQGIKLIVVKEIPVDDRLWLLHIDAKGNALLKDASMYEGVNNYEFVEKLHERFGDKLATVSIGSAGERLYKCASIQVSEFGSGHPSRAAARGGLGALMGSKRLKAVVIEKPLEPFRVNYANEAKFNEACLKINKLIAEGAKSDPFHTIGTISTIEVTGANGVLPVDNFSGKLFPEYAEVGANKFMSNIVTRGGRNKRPCQPGCVVQCSNVYNDNDGNYLTSGFEYETVALFGPNCHISDLDVIAKMDRICDDLGVDTMDIANAVAVCMETGKIQWGDADAALGLLKEMAEGTEFGNLLGNGCEVVGKSLGCKRIPVVKHQAISGYDPRNTKGTGITYATSPMGADHTAGLTMGRAFDDSGRAAQAYASNKLQIAMSFADSMMCIFAFAHTVSELPLFGEMMAGLYGGEPDLSRVTSMGVKTLLTERAFNKMAGMTIKDDRLPDFFYNERSTATGSKFDINDLELEVLFDF</sequence>
<keyword evidence="6" id="KW-0408">Iron</keyword>
<dbReference type="GO" id="GO:0009055">
    <property type="term" value="F:electron transfer activity"/>
    <property type="evidence" value="ECO:0007669"/>
    <property type="project" value="InterPro"/>
</dbReference>
<evidence type="ECO:0000259" key="9">
    <source>
        <dbReference type="SMART" id="SM00790"/>
    </source>
</evidence>
<keyword evidence="11" id="KW-1185">Reference proteome</keyword>
<dbReference type="STRING" id="1888891.DSOL_2160"/>
<dbReference type="RefSeq" id="WP_075364800.1">
    <property type="nucleotide sequence ID" value="NZ_MLBF01000013.1"/>
</dbReference>
<name>A0A1Q8QX47_9FIRM</name>